<reference evidence="10 11" key="1">
    <citation type="submission" date="2018-12" db="EMBL/GenBank/DDBJ databases">
        <title>Complete Genome Sequence of Glutamicibacter creatinolyticus strain LGCM259,isolated from an abscess of a 12-year-old mare in Italy.</title>
        <authorList>
            <person name="Santos R.G."/>
            <person name="Silva A.L."/>
            <person name="Seyffert N."/>
            <person name="Castro T.L.P."/>
            <person name="Attili A.R."/>
            <person name="Rifici C."/>
            <person name="Mazzullo G."/>
            <person name="Brenig B."/>
            <person name="Venanzi F."/>
            <person name="Azevedo V."/>
        </authorList>
    </citation>
    <scope>NUCLEOTIDE SEQUENCE [LARGE SCALE GENOMIC DNA]</scope>
    <source>
        <strain evidence="10 11">LGCM 259</strain>
    </source>
</reference>
<feature type="active site" evidence="9">
    <location>
        <position position="94"/>
    </location>
</feature>
<dbReference type="NCBIfam" id="TIGR00652">
    <property type="entry name" value="DapF"/>
    <property type="match status" value="1"/>
</dbReference>
<feature type="site" description="Could be important to modulate the pK values of the two catalytic cysteine residues" evidence="8">
    <location>
        <position position="236"/>
    </location>
</feature>
<dbReference type="InterPro" id="IPR001653">
    <property type="entry name" value="DAP_epimerase_DapF"/>
</dbReference>
<feature type="binding site" evidence="8">
    <location>
        <begin position="236"/>
        <end position="237"/>
    </location>
    <ligand>
        <name>substrate</name>
    </ligand>
</feature>
<dbReference type="RefSeq" id="WP_138173206.1">
    <property type="nucleotide sequence ID" value="NZ_CP034412.1"/>
</dbReference>
<comment type="caution">
    <text evidence="8">Lacks conserved residue(s) required for the propagation of feature annotation.</text>
</comment>
<evidence type="ECO:0000256" key="7">
    <source>
        <dbReference type="ARBA" id="ARBA00051712"/>
    </source>
</evidence>
<dbReference type="Gene3D" id="3.10.310.10">
    <property type="entry name" value="Diaminopimelate Epimerase, Chain A, domain 1"/>
    <property type="match status" value="2"/>
</dbReference>
<keyword evidence="8" id="KW-0963">Cytoplasm</keyword>
<dbReference type="EMBL" id="CP034412">
    <property type="protein sequence ID" value="QCY46645.1"/>
    <property type="molecule type" value="Genomic_DNA"/>
</dbReference>
<dbReference type="HAMAP" id="MF_00197">
    <property type="entry name" value="DAP_epimerase"/>
    <property type="match status" value="1"/>
</dbReference>
<proteinExistence type="inferred from homology"/>
<evidence type="ECO:0000256" key="3">
    <source>
        <dbReference type="ARBA" id="ARBA00013080"/>
    </source>
</evidence>
<organism evidence="10 11">
    <name type="scientific">Glutamicibacter creatinolyticus</name>
    <dbReference type="NCBI Taxonomy" id="162496"/>
    <lineage>
        <taxon>Bacteria</taxon>
        <taxon>Bacillati</taxon>
        <taxon>Actinomycetota</taxon>
        <taxon>Actinomycetes</taxon>
        <taxon>Micrococcales</taxon>
        <taxon>Micrococcaceae</taxon>
        <taxon>Glutamicibacter</taxon>
    </lineage>
</organism>
<feature type="binding site" evidence="8">
    <location>
        <position position="21"/>
    </location>
    <ligand>
        <name>substrate</name>
    </ligand>
</feature>
<protein>
    <recommendedName>
        <fullName evidence="3 8">Diaminopimelate epimerase</fullName>
        <shortName evidence="8">DAP epimerase</shortName>
        <ecNumber evidence="3 8">5.1.1.7</ecNumber>
    </recommendedName>
    <alternativeName>
        <fullName evidence="8">PLP-independent amino acid racemase</fullName>
    </alternativeName>
</protein>
<dbReference type="InterPro" id="IPR018510">
    <property type="entry name" value="DAP_epimerase_AS"/>
</dbReference>
<dbReference type="GO" id="GO:0008837">
    <property type="term" value="F:diaminopimelate epimerase activity"/>
    <property type="evidence" value="ECO:0007669"/>
    <property type="project" value="UniProtKB-UniRule"/>
</dbReference>
<dbReference type="KEGG" id="gcr:GcLGCM259_0889"/>
<feature type="active site" description="Proton donor" evidence="8">
    <location>
        <position position="94"/>
    </location>
</feature>
<gene>
    <name evidence="8 10" type="primary">dapF</name>
    <name evidence="10" type="ORF">GcLGCM259_0889</name>
</gene>
<dbReference type="Proteomes" id="UP000307000">
    <property type="component" value="Chromosome"/>
</dbReference>
<dbReference type="AlphaFoldDB" id="A0A5B7WTQ5"/>
<keyword evidence="5 8" id="KW-0457">Lysine biosynthesis</keyword>
<dbReference type="SUPFAM" id="SSF54506">
    <property type="entry name" value="Diaminopimelate epimerase-like"/>
    <property type="match status" value="2"/>
</dbReference>
<accession>A0A5B7WTQ5</accession>
<sequence length="309" mass="32624">MAHALDQLTGLSYAKGHATGNDFVLISDPQDQLVLQAEHVAALADRHFGLGGDGVIRAVPTAAVEEYAYQVEAQPDAYWFMDYRNADGSIAEMCGNGVRLFVHFLIQEQLVDLPVGSTLQIGSRAGVKQVTRLEDGYAVNLGPWGLIHSEQANDNALDSLVRAHGWEQGRPALSITMGNPHAVVALAEMQELSALDLSVAPAVDPVPEHGTNVEFVVPAEPLVSEGIGAVTMRVHERGVGETLSCGTGACAAAAAVRYWAGSTTVIDDWVVNIPGGQVGVAFRKNEDGTDDVILSGPAVLVGRGVLTRD</sequence>
<dbReference type="EC" id="5.1.1.7" evidence="3 8"/>
<name>A0A5B7WTQ5_9MICC</name>
<evidence type="ECO:0000256" key="8">
    <source>
        <dbReference type="HAMAP-Rule" id="MF_00197"/>
    </source>
</evidence>
<evidence type="ECO:0000256" key="5">
    <source>
        <dbReference type="ARBA" id="ARBA00023154"/>
    </source>
</evidence>
<keyword evidence="11" id="KW-1185">Reference proteome</keyword>
<evidence type="ECO:0000313" key="11">
    <source>
        <dbReference type="Proteomes" id="UP000307000"/>
    </source>
</evidence>
<evidence type="ECO:0000256" key="6">
    <source>
        <dbReference type="ARBA" id="ARBA00023235"/>
    </source>
</evidence>
<feature type="binding site" evidence="8">
    <location>
        <begin position="246"/>
        <end position="247"/>
    </location>
    <ligand>
        <name>substrate</name>
    </ligand>
</feature>
<dbReference type="GO" id="GO:0005829">
    <property type="term" value="C:cytosol"/>
    <property type="evidence" value="ECO:0007669"/>
    <property type="project" value="TreeGrafter"/>
</dbReference>
<comment type="subunit">
    <text evidence="8">Homodimer.</text>
</comment>
<feature type="binding site" evidence="8">
    <location>
        <position position="212"/>
    </location>
    <ligand>
        <name>substrate</name>
    </ligand>
</feature>
<dbReference type="Pfam" id="PF01678">
    <property type="entry name" value="DAP_epimerase"/>
    <property type="match status" value="2"/>
</dbReference>
<dbReference type="PROSITE" id="PS01326">
    <property type="entry name" value="DAP_EPIMERASE"/>
    <property type="match status" value="1"/>
</dbReference>
<evidence type="ECO:0000313" key="10">
    <source>
        <dbReference type="EMBL" id="QCY46645.1"/>
    </source>
</evidence>
<evidence type="ECO:0000256" key="2">
    <source>
        <dbReference type="ARBA" id="ARBA00010219"/>
    </source>
</evidence>
<comment type="pathway">
    <text evidence="1 8">Amino-acid biosynthesis; L-lysine biosynthesis via DAP pathway; DL-2,6-diaminopimelate from LL-2,6-diaminopimelate: step 1/1.</text>
</comment>
<feature type="site" description="Could be important to modulate the pK values of the two catalytic cysteine residues" evidence="8">
    <location>
        <position position="181"/>
    </location>
</feature>
<evidence type="ECO:0000256" key="9">
    <source>
        <dbReference type="PROSITE-ProRule" id="PRU10125"/>
    </source>
</evidence>
<feature type="binding site" evidence="8">
    <location>
        <position position="85"/>
    </location>
    <ligand>
        <name>substrate</name>
    </ligand>
</feature>
<dbReference type="UniPathway" id="UPA00034">
    <property type="reaction ID" value="UER00025"/>
</dbReference>
<feature type="binding site" evidence="8">
    <location>
        <begin position="95"/>
        <end position="96"/>
    </location>
    <ligand>
        <name>substrate</name>
    </ligand>
</feature>
<keyword evidence="4 8" id="KW-0028">Amino-acid biosynthesis</keyword>
<dbReference type="PANTHER" id="PTHR31689:SF0">
    <property type="entry name" value="DIAMINOPIMELATE EPIMERASE"/>
    <property type="match status" value="1"/>
</dbReference>
<comment type="function">
    <text evidence="8">Catalyzes the stereoinversion of LL-2,6-diaminopimelate (L,L-DAP) to meso-diaminopimelate (meso-DAP), a precursor of L-lysine and an essential component of the bacterial peptidoglycan.</text>
</comment>
<dbReference type="GO" id="GO:0009089">
    <property type="term" value="P:lysine biosynthetic process via diaminopimelate"/>
    <property type="evidence" value="ECO:0007669"/>
    <property type="project" value="UniProtKB-UniRule"/>
</dbReference>
<dbReference type="PANTHER" id="PTHR31689">
    <property type="entry name" value="DIAMINOPIMELATE EPIMERASE, CHLOROPLASTIC"/>
    <property type="match status" value="1"/>
</dbReference>
<comment type="catalytic activity">
    <reaction evidence="7 8">
        <text>(2S,6S)-2,6-diaminopimelate = meso-2,6-diaminopimelate</text>
        <dbReference type="Rhea" id="RHEA:15393"/>
        <dbReference type="ChEBI" id="CHEBI:57609"/>
        <dbReference type="ChEBI" id="CHEBI:57791"/>
        <dbReference type="EC" id="5.1.1.7"/>
    </reaction>
</comment>
<comment type="similarity">
    <text evidence="2 8">Belongs to the diaminopimelate epimerase family.</text>
</comment>
<comment type="subcellular location">
    <subcellularLocation>
        <location evidence="8">Cytoplasm</location>
    </subcellularLocation>
</comment>
<keyword evidence="6 8" id="KW-0413">Isomerase</keyword>
<feature type="active site" description="Proton acceptor" evidence="8">
    <location>
        <position position="245"/>
    </location>
</feature>
<feature type="binding site" evidence="8">
    <location>
        <position position="179"/>
    </location>
    <ligand>
        <name>substrate</name>
    </ligand>
</feature>
<evidence type="ECO:0000256" key="1">
    <source>
        <dbReference type="ARBA" id="ARBA00005196"/>
    </source>
</evidence>
<evidence type="ECO:0000256" key="4">
    <source>
        <dbReference type="ARBA" id="ARBA00022605"/>
    </source>
</evidence>